<sequence>MNIEQLYQYCHNKKAVTEHFPFDEDTLVFKVAGKMFLLTSIKNWEAGTPALNLKCDPDYAQELRTQYESVQPGYHMNKTHWNTVSLYKDLPPALIPKLIDHSYNLIIESLPKKVRNKLQ</sequence>
<organism evidence="1 2">
    <name type="scientific">Mangrovimonas spongiae</name>
    <dbReference type="NCBI Taxonomy" id="2494697"/>
    <lineage>
        <taxon>Bacteria</taxon>
        <taxon>Pseudomonadati</taxon>
        <taxon>Bacteroidota</taxon>
        <taxon>Flavobacteriia</taxon>
        <taxon>Flavobacteriales</taxon>
        <taxon>Flavobacteriaceae</taxon>
        <taxon>Mangrovimonas</taxon>
    </lineage>
</organism>
<dbReference type="RefSeq" id="WP_125466870.1">
    <property type="nucleotide sequence ID" value="NZ_RWBG01000001.1"/>
</dbReference>
<keyword evidence="2" id="KW-1185">Reference proteome</keyword>
<dbReference type="InterPro" id="IPR038056">
    <property type="entry name" value="YjbR-like_sf"/>
</dbReference>
<gene>
    <name evidence="1" type="ORF">EJA19_03090</name>
</gene>
<comment type="caution">
    <text evidence="1">The sequence shown here is derived from an EMBL/GenBank/DDBJ whole genome shotgun (WGS) entry which is preliminary data.</text>
</comment>
<dbReference type="Gene3D" id="3.90.1150.30">
    <property type="match status" value="1"/>
</dbReference>
<dbReference type="InterPro" id="IPR007351">
    <property type="entry name" value="YjbR"/>
</dbReference>
<dbReference type="Pfam" id="PF04237">
    <property type="entry name" value="YjbR"/>
    <property type="match status" value="1"/>
</dbReference>
<evidence type="ECO:0000313" key="2">
    <source>
        <dbReference type="Proteomes" id="UP000270620"/>
    </source>
</evidence>
<dbReference type="SUPFAM" id="SSF142906">
    <property type="entry name" value="YjbR-like"/>
    <property type="match status" value="1"/>
</dbReference>
<name>A0A3R9PMR9_9FLAO</name>
<evidence type="ECO:0000313" key="1">
    <source>
        <dbReference type="EMBL" id="RSK41879.1"/>
    </source>
</evidence>
<reference evidence="1 2" key="1">
    <citation type="submission" date="2018-12" db="EMBL/GenBank/DDBJ databases">
        <title>Mangrovimonas spongiae sp. nov., a novel member of the genus Mangrovimonas isolated from marine sponge.</title>
        <authorList>
            <person name="Zhuang L."/>
            <person name="Luo L."/>
        </authorList>
    </citation>
    <scope>NUCLEOTIDE SEQUENCE [LARGE SCALE GENOMIC DNA]</scope>
    <source>
        <strain evidence="1 2">HN-E26</strain>
    </source>
</reference>
<dbReference type="AlphaFoldDB" id="A0A3R9PMR9"/>
<dbReference type="Proteomes" id="UP000270620">
    <property type="component" value="Unassembled WGS sequence"/>
</dbReference>
<proteinExistence type="predicted"/>
<dbReference type="EMBL" id="RWBG01000001">
    <property type="protein sequence ID" value="RSK41879.1"/>
    <property type="molecule type" value="Genomic_DNA"/>
</dbReference>
<dbReference type="PANTHER" id="PTHR35145:SF1">
    <property type="entry name" value="CYTOPLASMIC PROTEIN"/>
    <property type="match status" value="1"/>
</dbReference>
<accession>A0A3R9PMR9</accession>
<dbReference type="GO" id="GO:0003677">
    <property type="term" value="F:DNA binding"/>
    <property type="evidence" value="ECO:0007669"/>
    <property type="project" value="UniProtKB-KW"/>
</dbReference>
<protein>
    <submittedName>
        <fullName evidence="1">MmcQ/YjbR family DNA-binding protein</fullName>
    </submittedName>
</protein>
<dbReference type="PANTHER" id="PTHR35145">
    <property type="entry name" value="CYTOPLASMIC PROTEIN-RELATED"/>
    <property type="match status" value="1"/>
</dbReference>
<dbReference type="OrthoDB" id="9789813at2"/>
<keyword evidence="1" id="KW-0238">DNA-binding</keyword>
<dbReference type="InterPro" id="IPR058532">
    <property type="entry name" value="YjbR/MT2646/Rv2570-like"/>
</dbReference>